<dbReference type="AlphaFoldDB" id="A0A4Z2GPN6"/>
<evidence type="ECO:0000256" key="1">
    <source>
        <dbReference type="SAM" id="MobiDB-lite"/>
    </source>
</evidence>
<feature type="compositionally biased region" description="Basic and acidic residues" evidence="1">
    <location>
        <begin position="380"/>
        <end position="392"/>
    </location>
</feature>
<reference evidence="2 3" key="1">
    <citation type="submission" date="2019-03" db="EMBL/GenBank/DDBJ databases">
        <title>First draft genome of Liparis tanakae, snailfish: a comprehensive survey of snailfish specific genes.</title>
        <authorList>
            <person name="Kim W."/>
            <person name="Song I."/>
            <person name="Jeong J.-H."/>
            <person name="Kim D."/>
            <person name="Kim S."/>
            <person name="Ryu S."/>
            <person name="Song J.Y."/>
            <person name="Lee S.K."/>
        </authorList>
    </citation>
    <scope>NUCLEOTIDE SEQUENCE [LARGE SCALE GENOMIC DNA]</scope>
    <source>
        <tissue evidence="2">Muscle</tissue>
    </source>
</reference>
<sequence>MRQILKKVYVSPVNYRDIKADLFQKTWIIIKGVNFDPTQKAFEELDFTISEALYEKLPDAKLDLLSFKSSEFWELVKKDSITSAIKSYNSDHCNQTVGKASSVSWFVKMSPPPAEDPKPLSPVQTPVYSFKKVVDSAIPGAVFDKREPEPISPAQTPVYSFKKVVASAIPGAVFDQVDPEPISPAQTPVYSFKKVVASAIPGAVFDKREPESISPAQTPVYRVENAKNKTLIKLFIETLVSRIFTKAKVDRTTPDYTAILTYLFERTWMEVKDIDFKPNPETFKKLDKAIFQKLCDKRGSAETLLLSIQSGEPAIGDFIASSVKDHLITPPQKGNAICRFFSSVGRSISKFFNCKVSPDGVKLVCPTFGRAPMADTQDTPNDKDLVSIDDLGRGQGRRRRG</sequence>
<dbReference type="OrthoDB" id="8964146at2759"/>
<gene>
    <name evidence="2" type="ORF">EYF80_035027</name>
</gene>
<keyword evidence="3" id="KW-1185">Reference proteome</keyword>
<dbReference type="Proteomes" id="UP000314294">
    <property type="component" value="Unassembled WGS sequence"/>
</dbReference>
<name>A0A4Z2GPN6_9TELE</name>
<dbReference type="EMBL" id="SRLO01000475">
    <property type="protein sequence ID" value="TNN54744.1"/>
    <property type="molecule type" value="Genomic_DNA"/>
</dbReference>
<comment type="caution">
    <text evidence="2">The sequence shown here is derived from an EMBL/GenBank/DDBJ whole genome shotgun (WGS) entry which is preliminary data.</text>
</comment>
<protein>
    <submittedName>
        <fullName evidence="2">Uncharacterized protein</fullName>
    </submittedName>
</protein>
<feature type="region of interest" description="Disordered" evidence="1">
    <location>
        <begin position="372"/>
        <end position="401"/>
    </location>
</feature>
<organism evidence="2 3">
    <name type="scientific">Liparis tanakae</name>
    <name type="common">Tanaka's snailfish</name>
    <dbReference type="NCBI Taxonomy" id="230148"/>
    <lineage>
        <taxon>Eukaryota</taxon>
        <taxon>Metazoa</taxon>
        <taxon>Chordata</taxon>
        <taxon>Craniata</taxon>
        <taxon>Vertebrata</taxon>
        <taxon>Euteleostomi</taxon>
        <taxon>Actinopterygii</taxon>
        <taxon>Neopterygii</taxon>
        <taxon>Teleostei</taxon>
        <taxon>Neoteleostei</taxon>
        <taxon>Acanthomorphata</taxon>
        <taxon>Eupercaria</taxon>
        <taxon>Perciformes</taxon>
        <taxon>Cottioidei</taxon>
        <taxon>Cottales</taxon>
        <taxon>Liparidae</taxon>
        <taxon>Liparis</taxon>
    </lineage>
</organism>
<proteinExistence type="predicted"/>
<accession>A0A4Z2GPN6</accession>
<evidence type="ECO:0000313" key="2">
    <source>
        <dbReference type="EMBL" id="TNN54744.1"/>
    </source>
</evidence>
<evidence type="ECO:0000313" key="3">
    <source>
        <dbReference type="Proteomes" id="UP000314294"/>
    </source>
</evidence>